<dbReference type="InterPro" id="IPR000524">
    <property type="entry name" value="Tscrpt_reg_HTH_GntR"/>
</dbReference>
<dbReference type="GO" id="GO:0003700">
    <property type="term" value="F:DNA-binding transcription factor activity"/>
    <property type="evidence" value="ECO:0007669"/>
    <property type="project" value="InterPro"/>
</dbReference>
<gene>
    <name evidence="5" type="ORF">E1294_12460</name>
</gene>
<keyword evidence="2" id="KW-0238">DNA-binding</keyword>
<dbReference type="Proteomes" id="UP000294543">
    <property type="component" value="Unassembled WGS sequence"/>
</dbReference>
<dbReference type="OrthoDB" id="4338617at2"/>
<evidence type="ECO:0000256" key="2">
    <source>
        <dbReference type="ARBA" id="ARBA00023125"/>
    </source>
</evidence>
<evidence type="ECO:0000259" key="4">
    <source>
        <dbReference type="PROSITE" id="PS50949"/>
    </source>
</evidence>
<dbReference type="FunFam" id="1.10.10.10:FF:000079">
    <property type="entry name" value="GntR family transcriptional regulator"/>
    <property type="match status" value="1"/>
</dbReference>
<accession>A0A4R4WX46</accession>
<evidence type="ECO:0000256" key="1">
    <source>
        <dbReference type="ARBA" id="ARBA00023015"/>
    </source>
</evidence>
<dbReference type="PROSITE" id="PS50949">
    <property type="entry name" value="HTH_GNTR"/>
    <property type="match status" value="2"/>
</dbReference>
<comment type="caution">
    <text evidence="5">The sequence shown here is derived from an EMBL/GenBank/DDBJ whole genome shotgun (WGS) entry which is preliminary data.</text>
</comment>
<dbReference type="InterPro" id="IPR050679">
    <property type="entry name" value="Bact_HTH_transcr_reg"/>
</dbReference>
<feature type="domain" description="HTH gntR-type" evidence="4">
    <location>
        <begin position="8"/>
        <end position="76"/>
    </location>
</feature>
<dbReference type="AlphaFoldDB" id="A0A4R4WX46"/>
<dbReference type="SUPFAM" id="SSF46785">
    <property type="entry name" value="Winged helix' DNA-binding domain"/>
    <property type="match status" value="2"/>
</dbReference>
<name>A0A4R4WX46_9ACTN</name>
<dbReference type="EMBL" id="SMKP01000027">
    <property type="protein sequence ID" value="TDD22262.1"/>
    <property type="molecule type" value="Genomic_DNA"/>
</dbReference>
<dbReference type="GO" id="GO:0045892">
    <property type="term" value="P:negative regulation of DNA-templated transcription"/>
    <property type="evidence" value="ECO:0007669"/>
    <property type="project" value="TreeGrafter"/>
</dbReference>
<sequence length="159" mass="17909">MLDREGPVLLYVQIADQIRERIASGDLAPGSAVPSEVELVKTYEVTRQTVRRAIKLLKEEGAVYSEQGRGTFVGPKSAPQAPRQVPVYQQIANEIIEQIKAGEYVPNRLIPSEKTLVQRFDRAPGTIRQTVAYLRELGWVFTVPQKGTYVSKREDWPES</sequence>
<evidence type="ECO:0000256" key="3">
    <source>
        <dbReference type="ARBA" id="ARBA00023163"/>
    </source>
</evidence>
<organism evidence="5 6">
    <name type="scientific">Nonomuraea diastatica</name>
    <dbReference type="NCBI Taxonomy" id="1848329"/>
    <lineage>
        <taxon>Bacteria</taxon>
        <taxon>Bacillati</taxon>
        <taxon>Actinomycetota</taxon>
        <taxon>Actinomycetes</taxon>
        <taxon>Streptosporangiales</taxon>
        <taxon>Streptosporangiaceae</taxon>
        <taxon>Nonomuraea</taxon>
    </lineage>
</organism>
<reference evidence="5 6" key="1">
    <citation type="submission" date="2019-03" db="EMBL/GenBank/DDBJ databases">
        <title>Draft genome sequences of novel Actinobacteria.</title>
        <authorList>
            <person name="Sahin N."/>
            <person name="Ay H."/>
            <person name="Saygin H."/>
        </authorList>
    </citation>
    <scope>NUCLEOTIDE SEQUENCE [LARGE SCALE GENOMIC DNA]</scope>
    <source>
        <strain evidence="5 6">KC712</strain>
    </source>
</reference>
<feature type="domain" description="HTH gntR-type" evidence="4">
    <location>
        <begin position="85"/>
        <end position="153"/>
    </location>
</feature>
<dbReference type="PRINTS" id="PR00035">
    <property type="entry name" value="HTHGNTR"/>
</dbReference>
<dbReference type="CDD" id="cd07377">
    <property type="entry name" value="WHTH_GntR"/>
    <property type="match status" value="2"/>
</dbReference>
<keyword evidence="3" id="KW-0804">Transcription</keyword>
<keyword evidence="6" id="KW-1185">Reference proteome</keyword>
<dbReference type="InterPro" id="IPR036390">
    <property type="entry name" value="WH_DNA-bd_sf"/>
</dbReference>
<dbReference type="InterPro" id="IPR036388">
    <property type="entry name" value="WH-like_DNA-bd_sf"/>
</dbReference>
<protein>
    <submittedName>
        <fullName evidence="5">GntR family transcriptional regulator</fullName>
    </submittedName>
</protein>
<evidence type="ECO:0000313" key="6">
    <source>
        <dbReference type="Proteomes" id="UP000294543"/>
    </source>
</evidence>
<dbReference type="PANTHER" id="PTHR44846">
    <property type="entry name" value="MANNOSYL-D-GLYCERATE TRANSPORT/METABOLISM SYSTEM REPRESSOR MNGR-RELATED"/>
    <property type="match status" value="1"/>
</dbReference>
<dbReference type="Pfam" id="PF00392">
    <property type="entry name" value="GntR"/>
    <property type="match status" value="2"/>
</dbReference>
<dbReference type="PANTHER" id="PTHR44846:SF1">
    <property type="entry name" value="MANNOSYL-D-GLYCERATE TRANSPORT_METABOLISM SYSTEM REPRESSOR MNGR-RELATED"/>
    <property type="match status" value="1"/>
</dbReference>
<keyword evidence="1" id="KW-0805">Transcription regulation</keyword>
<dbReference type="RefSeq" id="WP_132507999.1">
    <property type="nucleotide sequence ID" value="NZ_SMKP01000027.1"/>
</dbReference>
<dbReference type="SMART" id="SM00345">
    <property type="entry name" value="HTH_GNTR"/>
    <property type="match status" value="2"/>
</dbReference>
<evidence type="ECO:0000313" key="5">
    <source>
        <dbReference type="EMBL" id="TDD22262.1"/>
    </source>
</evidence>
<proteinExistence type="predicted"/>
<dbReference type="GO" id="GO:0003677">
    <property type="term" value="F:DNA binding"/>
    <property type="evidence" value="ECO:0007669"/>
    <property type="project" value="UniProtKB-KW"/>
</dbReference>
<dbReference type="Gene3D" id="1.10.10.10">
    <property type="entry name" value="Winged helix-like DNA-binding domain superfamily/Winged helix DNA-binding domain"/>
    <property type="match status" value="2"/>
</dbReference>